<dbReference type="GO" id="GO:0016020">
    <property type="term" value="C:membrane"/>
    <property type="evidence" value="ECO:0007669"/>
    <property type="project" value="UniProtKB-SubCell"/>
</dbReference>
<keyword evidence="4 5" id="KW-0472">Membrane</keyword>
<feature type="transmembrane region" description="Helical" evidence="5">
    <location>
        <begin position="60"/>
        <end position="79"/>
    </location>
</feature>
<dbReference type="Pfam" id="PF01758">
    <property type="entry name" value="SBF"/>
    <property type="match status" value="1"/>
</dbReference>
<feature type="transmembrane region" description="Helical" evidence="5">
    <location>
        <begin position="113"/>
        <end position="138"/>
    </location>
</feature>
<gene>
    <name evidence="6" type="ORF">Sv326_0980</name>
</gene>
<feature type="transmembrane region" description="Helical" evidence="5">
    <location>
        <begin position="150"/>
        <end position="167"/>
    </location>
</feature>
<evidence type="ECO:0000256" key="2">
    <source>
        <dbReference type="ARBA" id="ARBA00022692"/>
    </source>
</evidence>
<dbReference type="InterPro" id="IPR002657">
    <property type="entry name" value="BilAc:Na_symport/Acr3"/>
</dbReference>
<dbReference type="AlphaFoldDB" id="A0A7D6BH95"/>
<evidence type="ECO:0000256" key="4">
    <source>
        <dbReference type="ARBA" id="ARBA00023136"/>
    </source>
</evidence>
<evidence type="ECO:0000313" key="6">
    <source>
        <dbReference type="EMBL" id="QLJ53155.1"/>
    </source>
</evidence>
<dbReference type="PANTHER" id="PTHR10361:SF30">
    <property type="entry name" value="SODIUM_METABOLITE COTRANSPORTER BASS6, CHLOROPLASTIC-RELATED"/>
    <property type="match status" value="1"/>
</dbReference>
<sequence length="305" mass="33152">MPMSKYLFSLVIVISILFGLLLPGVSVLWRDYLNFLLALLMFFSALRVKKDEFKKVDSKGLLVLLLFVFVLMPLLSLPFRRLNSTTFLGVLFAFSSPSAAATAFFTSFLGGDIALGVIISFISSLLSLVTIPLTIQALAGAVAQVDNNKIFSILVEVIVVPILIALLTKKFFKRAVDEINRRRDYQLVVMFLLGAGIIGISHDAIVGNEYQLLGLTAAILILLLFGGGLAYLFGRRYGEETAITFFVATSIKNALLSFAIVLKLFGTAAALPMAANLIAQLILMTLLEVFGSRVTALSRSSAGIR</sequence>
<proteinExistence type="predicted"/>
<protein>
    <submittedName>
        <fullName evidence="6">Na+-dependent transporter</fullName>
    </submittedName>
</protein>
<keyword evidence="3 5" id="KW-1133">Transmembrane helix</keyword>
<name>A0A7D6BH95_FERL1</name>
<dbReference type="Gene3D" id="1.20.1530.20">
    <property type="match status" value="1"/>
</dbReference>
<evidence type="ECO:0000313" key="7">
    <source>
        <dbReference type="Proteomes" id="UP000510821"/>
    </source>
</evidence>
<dbReference type="InterPro" id="IPR004710">
    <property type="entry name" value="Bilac:Na_transpt"/>
</dbReference>
<dbReference type="PANTHER" id="PTHR10361">
    <property type="entry name" value="SODIUM-BILE ACID COTRANSPORTER"/>
    <property type="match status" value="1"/>
</dbReference>
<dbReference type="KEGG" id="flt:Sv326_0980"/>
<keyword evidence="2 5" id="KW-0812">Transmembrane</keyword>
<reference evidence="7" key="1">
    <citation type="submission" date="2020-07" db="EMBL/GenBank/DDBJ databases">
        <title>Metabolic diversity and evolutionary history of the archaeal phylum ###Micrarchaeota### uncovered from a freshwater lake metagenome.</title>
        <authorList>
            <person name="Kadnikov V.V."/>
            <person name="Savvichev A.S."/>
            <person name="Mardanov A.V."/>
            <person name="Beletsky A.V."/>
            <person name="Chupakov A.V."/>
            <person name="Kokryatskaya N.M."/>
            <person name="Pimenov N.V."/>
            <person name="Ravin N.V."/>
        </authorList>
    </citation>
    <scope>NUCLEOTIDE SEQUENCE [LARGE SCALE GENOMIC DNA]</scope>
</reference>
<feature type="transmembrane region" description="Helical" evidence="5">
    <location>
        <begin position="85"/>
        <end position="106"/>
    </location>
</feature>
<feature type="transmembrane region" description="Helical" evidence="5">
    <location>
        <begin position="187"/>
        <end position="206"/>
    </location>
</feature>
<evidence type="ECO:0000256" key="1">
    <source>
        <dbReference type="ARBA" id="ARBA00004141"/>
    </source>
</evidence>
<dbReference type="InterPro" id="IPR038770">
    <property type="entry name" value="Na+/solute_symporter_sf"/>
</dbReference>
<comment type="subcellular location">
    <subcellularLocation>
        <location evidence="1">Membrane</location>
        <topology evidence="1">Multi-pass membrane protein</topology>
    </subcellularLocation>
</comment>
<feature type="transmembrane region" description="Helical" evidence="5">
    <location>
        <begin position="212"/>
        <end position="233"/>
    </location>
</feature>
<dbReference type="Proteomes" id="UP000510821">
    <property type="component" value="Chromosome"/>
</dbReference>
<organism evidence="6 7">
    <name type="scientific">Fermentimicrarchaeum limneticum</name>
    <dbReference type="NCBI Taxonomy" id="2795018"/>
    <lineage>
        <taxon>Archaea</taxon>
        <taxon>Candidatus Micrarchaeota</taxon>
        <taxon>Candidatus Fermentimicrarchaeales</taxon>
        <taxon>Candidatus Fermentimicrarchaeaceae</taxon>
        <taxon>Candidatus Fermentimicrarchaeum</taxon>
    </lineage>
</organism>
<feature type="transmembrane region" description="Helical" evidence="5">
    <location>
        <begin position="32"/>
        <end position="48"/>
    </location>
</feature>
<feature type="transmembrane region" description="Helical" evidence="5">
    <location>
        <begin position="7"/>
        <end position="26"/>
    </location>
</feature>
<dbReference type="EMBL" id="CP058998">
    <property type="protein sequence ID" value="QLJ53155.1"/>
    <property type="molecule type" value="Genomic_DNA"/>
</dbReference>
<accession>A0A7D6BH95</accession>
<evidence type="ECO:0000256" key="3">
    <source>
        <dbReference type="ARBA" id="ARBA00022989"/>
    </source>
</evidence>
<evidence type="ECO:0000256" key="5">
    <source>
        <dbReference type="SAM" id="Phobius"/>
    </source>
</evidence>